<dbReference type="Proteomes" id="UP000193986">
    <property type="component" value="Unassembled WGS sequence"/>
</dbReference>
<name>A0A1Y2BJK7_9TREE</name>
<sequence>MSDDIQQPAEKELEYHASFRDSTGVDDVILQSSDGTSFHFDGCLLGHFSTFVKDLRTLPDPTGIMPFPTTSTAAMHHILSHLRNLTTGRRTPRPDLSLVTEVLDFANAYMAPVIALHITSSFESAEDYDPFVVFALAAIARDSDLVAASAEKTLAKGLINMPRWVIDALTEREPRSLIRLYNYHISKPNNRAIFLQKLKRPGLITKKNWSARPSRSSYCDTCKHYSDFDKIVVTIGEGFVERTGNDEPTIEVYNEVASEEIQCKHCIKALGVHIVPPFVEYDLAASWHTTAP</sequence>
<evidence type="ECO:0000313" key="1">
    <source>
        <dbReference type="EMBL" id="ORY34953.1"/>
    </source>
</evidence>
<dbReference type="InParanoid" id="A0A1Y2BJK7"/>
<gene>
    <name evidence="1" type="ORF">BCR39DRAFT_138959</name>
</gene>
<reference evidence="1 2" key="1">
    <citation type="submission" date="2016-07" db="EMBL/GenBank/DDBJ databases">
        <title>Pervasive Adenine N6-methylation of Active Genes in Fungi.</title>
        <authorList>
            <consortium name="DOE Joint Genome Institute"/>
            <person name="Mondo S.J."/>
            <person name="Dannebaum R.O."/>
            <person name="Kuo R.C."/>
            <person name="Labutti K."/>
            <person name="Haridas S."/>
            <person name="Kuo A."/>
            <person name="Salamov A."/>
            <person name="Ahrendt S.R."/>
            <person name="Lipzen A."/>
            <person name="Sullivan W."/>
            <person name="Andreopoulos W.B."/>
            <person name="Clum A."/>
            <person name="Lindquist E."/>
            <person name="Daum C."/>
            <person name="Ramamoorthy G.K."/>
            <person name="Gryganskyi A."/>
            <person name="Culley D."/>
            <person name="Magnuson J.K."/>
            <person name="James T.Y."/>
            <person name="O'Malley M.A."/>
            <person name="Stajich J.E."/>
            <person name="Spatafora J.W."/>
            <person name="Visel A."/>
            <person name="Grigoriev I.V."/>
        </authorList>
    </citation>
    <scope>NUCLEOTIDE SEQUENCE [LARGE SCALE GENOMIC DNA]</scope>
    <source>
        <strain evidence="1 2">68-887.2</strain>
    </source>
</reference>
<evidence type="ECO:0000313" key="2">
    <source>
        <dbReference type="Proteomes" id="UP000193986"/>
    </source>
</evidence>
<accession>A0A1Y2BJK7</accession>
<organism evidence="1 2">
    <name type="scientific">Naematelia encephala</name>
    <dbReference type="NCBI Taxonomy" id="71784"/>
    <lineage>
        <taxon>Eukaryota</taxon>
        <taxon>Fungi</taxon>
        <taxon>Dikarya</taxon>
        <taxon>Basidiomycota</taxon>
        <taxon>Agaricomycotina</taxon>
        <taxon>Tremellomycetes</taxon>
        <taxon>Tremellales</taxon>
        <taxon>Naemateliaceae</taxon>
        <taxon>Naematelia</taxon>
    </lineage>
</organism>
<evidence type="ECO:0008006" key="3">
    <source>
        <dbReference type="Google" id="ProtNLM"/>
    </source>
</evidence>
<proteinExistence type="predicted"/>
<protein>
    <recommendedName>
        <fullName evidence="3">BTB domain-containing protein</fullName>
    </recommendedName>
</protein>
<comment type="caution">
    <text evidence="1">The sequence shown here is derived from an EMBL/GenBank/DDBJ whole genome shotgun (WGS) entry which is preliminary data.</text>
</comment>
<dbReference type="AlphaFoldDB" id="A0A1Y2BJK7"/>
<keyword evidence="2" id="KW-1185">Reference proteome</keyword>
<dbReference type="EMBL" id="MCFC01000002">
    <property type="protein sequence ID" value="ORY34953.1"/>
    <property type="molecule type" value="Genomic_DNA"/>
</dbReference>